<reference evidence="4" key="1">
    <citation type="submission" date="2019-06" db="EMBL/GenBank/DDBJ databases">
        <authorList>
            <person name="Zheng W."/>
        </authorList>
    </citation>
    <scope>NUCLEOTIDE SEQUENCE</scope>
    <source>
        <strain evidence="4">QDHG01</strain>
    </source>
</reference>
<comment type="subcellular location">
    <subcellularLocation>
        <location evidence="2">Mitochondrion inner membrane</location>
    </subcellularLocation>
</comment>
<dbReference type="SMART" id="SM00244">
    <property type="entry name" value="PHB"/>
    <property type="match status" value="1"/>
</dbReference>
<keyword evidence="2" id="KW-0999">Mitochondrion inner membrane</keyword>
<dbReference type="InterPro" id="IPR036013">
    <property type="entry name" value="Band_7/SPFH_dom_sf"/>
</dbReference>
<dbReference type="PANTHER" id="PTHR23222">
    <property type="entry name" value="PROHIBITIN"/>
    <property type="match status" value="1"/>
</dbReference>
<dbReference type="GO" id="GO:0005743">
    <property type="term" value="C:mitochondrial inner membrane"/>
    <property type="evidence" value="ECO:0007669"/>
    <property type="project" value="UniProtKB-SubCell"/>
</dbReference>
<keyword evidence="5" id="KW-1185">Reference proteome</keyword>
<feature type="domain" description="Band 7" evidence="3">
    <location>
        <begin position="24"/>
        <end position="166"/>
    </location>
</feature>
<organism evidence="4 5">
    <name type="scientific">Halteria grandinella</name>
    <dbReference type="NCBI Taxonomy" id="5974"/>
    <lineage>
        <taxon>Eukaryota</taxon>
        <taxon>Sar</taxon>
        <taxon>Alveolata</taxon>
        <taxon>Ciliophora</taxon>
        <taxon>Intramacronucleata</taxon>
        <taxon>Spirotrichea</taxon>
        <taxon>Stichotrichia</taxon>
        <taxon>Sporadotrichida</taxon>
        <taxon>Halteriidae</taxon>
        <taxon>Halteria</taxon>
    </lineage>
</organism>
<dbReference type="OrthoDB" id="275637at2759"/>
<dbReference type="PANTHER" id="PTHR23222:SF0">
    <property type="entry name" value="PROHIBITIN 1"/>
    <property type="match status" value="1"/>
</dbReference>
<evidence type="ECO:0000259" key="3">
    <source>
        <dbReference type="SMART" id="SM00244"/>
    </source>
</evidence>
<keyword evidence="2" id="KW-0496">Mitochondrion</keyword>
<evidence type="ECO:0000256" key="1">
    <source>
        <dbReference type="ARBA" id="ARBA00009658"/>
    </source>
</evidence>
<evidence type="ECO:0000313" key="5">
    <source>
        <dbReference type="Proteomes" id="UP000785679"/>
    </source>
</evidence>
<dbReference type="GO" id="GO:0007005">
    <property type="term" value="P:mitochondrion organization"/>
    <property type="evidence" value="ECO:0007669"/>
    <property type="project" value="TreeGrafter"/>
</dbReference>
<dbReference type="AlphaFoldDB" id="A0A8J8NJ95"/>
<keyword evidence="2" id="KW-0472">Membrane</keyword>
<evidence type="ECO:0000256" key="2">
    <source>
        <dbReference type="RuleBase" id="RU366048"/>
    </source>
</evidence>
<gene>
    <name evidence="4" type="ORF">FGO68_gene17087</name>
</gene>
<dbReference type="InterPro" id="IPR001107">
    <property type="entry name" value="Band_7"/>
</dbReference>
<comment type="similarity">
    <text evidence="1 2">Belongs to the prohibitin family.</text>
</comment>
<protein>
    <recommendedName>
        <fullName evidence="2">Prohibitin</fullName>
    </recommendedName>
</protein>
<accession>A0A8J8NJ95</accession>
<dbReference type="Pfam" id="PF01145">
    <property type="entry name" value="Band_7"/>
    <property type="match status" value="2"/>
</dbReference>
<sequence>MEAFFNRVQKVGAAFLIGGLVLTRFVFVVDGGERALKYDKLRGVQNKLYGEGMHFYVPFFQEPRIFEIRTRPQVIHSTTGTRDMQTVNLGLDYDSRVIPSIGTEVLKSVVAQYNADQLLTQREKVSMEIRENLSKRAKEFEITLDDVSITHLEFSKDFASAIEQKQVAQQEAEKSKFVVLKREQEKAAAILKAEGDAEAARLVSEAIAKYGQGLIAVRKIEAAQDIMTTLQNSGNVTFLSGNSLNMVNIPGAGTGR</sequence>
<dbReference type="EMBL" id="RRYP01013421">
    <property type="protein sequence ID" value="TNV76522.1"/>
    <property type="molecule type" value="Genomic_DNA"/>
</dbReference>
<comment type="caution">
    <text evidence="4">The sequence shown here is derived from an EMBL/GenBank/DDBJ whole genome shotgun (WGS) entry which is preliminary data.</text>
</comment>
<name>A0A8J8NJ95_HALGN</name>
<dbReference type="InterPro" id="IPR000163">
    <property type="entry name" value="Prohibitin"/>
</dbReference>
<evidence type="ECO:0000313" key="4">
    <source>
        <dbReference type="EMBL" id="TNV76522.1"/>
    </source>
</evidence>
<dbReference type="SUPFAM" id="SSF117892">
    <property type="entry name" value="Band 7/SPFH domain"/>
    <property type="match status" value="1"/>
</dbReference>
<dbReference type="CDD" id="cd03401">
    <property type="entry name" value="SPFH_prohibitin"/>
    <property type="match status" value="1"/>
</dbReference>
<dbReference type="Proteomes" id="UP000785679">
    <property type="component" value="Unassembled WGS sequence"/>
</dbReference>
<proteinExistence type="inferred from homology"/>
<dbReference type="Gene3D" id="3.30.479.30">
    <property type="entry name" value="Band 7 domain"/>
    <property type="match status" value="1"/>
</dbReference>